<dbReference type="Proteomes" id="UP001430953">
    <property type="component" value="Unassembled WGS sequence"/>
</dbReference>
<organism evidence="15 16">
    <name type="scientific">Cardiocondyla obscurior</name>
    <dbReference type="NCBI Taxonomy" id="286306"/>
    <lineage>
        <taxon>Eukaryota</taxon>
        <taxon>Metazoa</taxon>
        <taxon>Ecdysozoa</taxon>
        <taxon>Arthropoda</taxon>
        <taxon>Hexapoda</taxon>
        <taxon>Insecta</taxon>
        <taxon>Pterygota</taxon>
        <taxon>Neoptera</taxon>
        <taxon>Endopterygota</taxon>
        <taxon>Hymenoptera</taxon>
        <taxon>Apocrita</taxon>
        <taxon>Aculeata</taxon>
        <taxon>Formicoidea</taxon>
        <taxon>Formicidae</taxon>
        <taxon>Myrmicinae</taxon>
        <taxon>Cardiocondyla</taxon>
    </lineage>
</organism>
<accession>A0AAW2EKI8</accession>
<feature type="region of interest" description="Disordered" evidence="14">
    <location>
        <begin position="91"/>
        <end position="120"/>
    </location>
</feature>
<gene>
    <name evidence="15" type="ORF">PUN28_018268</name>
</gene>
<feature type="compositionally biased region" description="Polar residues" evidence="14">
    <location>
        <begin position="16"/>
        <end position="30"/>
    </location>
</feature>
<evidence type="ECO:0000256" key="6">
    <source>
        <dbReference type="ARBA" id="ARBA00022454"/>
    </source>
</evidence>
<evidence type="ECO:0000256" key="5">
    <source>
        <dbReference type="ARBA" id="ARBA00016738"/>
    </source>
</evidence>
<keyword evidence="12" id="KW-0539">Nucleus</keyword>
<dbReference type="PANTHER" id="PTHR13557:SF1">
    <property type="entry name" value="COILED-COIL DOMAIN-CONTAINING PROTEIN 86"/>
    <property type="match status" value="1"/>
</dbReference>
<dbReference type="GO" id="GO:0006364">
    <property type="term" value="P:rRNA processing"/>
    <property type="evidence" value="ECO:0007669"/>
    <property type="project" value="UniProtKB-KW"/>
</dbReference>
<keyword evidence="7" id="KW-0690">Ribosome biogenesis</keyword>
<evidence type="ECO:0000256" key="10">
    <source>
        <dbReference type="ARBA" id="ARBA00022934"/>
    </source>
</evidence>
<dbReference type="InterPro" id="IPR005579">
    <property type="entry name" value="Cgr1-like"/>
</dbReference>
<evidence type="ECO:0000256" key="7">
    <source>
        <dbReference type="ARBA" id="ARBA00022517"/>
    </source>
</evidence>
<feature type="compositionally biased region" description="Basic and acidic residues" evidence="14">
    <location>
        <begin position="109"/>
        <end position="120"/>
    </location>
</feature>
<comment type="subcellular location">
    <subcellularLocation>
        <location evidence="2">Chromosome</location>
    </subcellularLocation>
    <subcellularLocation>
        <location evidence="3">Nucleus</location>
        <location evidence="3">Nucleolus</location>
    </subcellularLocation>
</comment>
<dbReference type="GO" id="GO:0005694">
    <property type="term" value="C:chromosome"/>
    <property type="evidence" value="ECO:0007669"/>
    <property type="project" value="UniProtKB-SubCell"/>
</dbReference>
<evidence type="ECO:0000256" key="14">
    <source>
        <dbReference type="SAM" id="MobiDB-lite"/>
    </source>
</evidence>
<feature type="region of interest" description="Disordered" evidence="14">
    <location>
        <begin position="1"/>
        <end position="51"/>
    </location>
</feature>
<evidence type="ECO:0000313" key="15">
    <source>
        <dbReference type="EMBL" id="KAL0102851.1"/>
    </source>
</evidence>
<keyword evidence="6" id="KW-0158">Chromosome</keyword>
<comment type="caution">
    <text evidence="15">The sequence shown here is derived from an EMBL/GenBank/DDBJ whole genome shotgun (WGS) entry which is preliminary data.</text>
</comment>
<keyword evidence="9" id="KW-0597">Phosphoprotein</keyword>
<dbReference type="EMBL" id="JADYXP020000022">
    <property type="protein sequence ID" value="KAL0102851.1"/>
    <property type="molecule type" value="Genomic_DNA"/>
</dbReference>
<comment type="function">
    <text evidence="1">Involved in nucleolar integrity and required for processing of the pre-rRNA for the 60S ribosome subunit.</text>
</comment>
<reference evidence="15 16" key="1">
    <citation type="submission" date="2023-03" db="EMBL/GenBank/DDBJ databases">
        <title>High recombination rates correlate with genetic variation in Cardiocondyla obscurior ants.</title>
        <authorList>
            <person name="Errbii M."/>
        </authorList>
    </citation>
    <scope>NUCLEOTIDE SEQUENCE [LARGE SCALE GENOMIC DNA]</scope>
    <source>
        <strain evidence="15">Alpha-2009</strain>
        <tissue evidence="15">Whole body</tissue>
    </source>
</reference>
<name>A0AAW2EKI8_9HYME</name>
<comment type="similarity">
    <text evidence="4">Belongs to the CGR1 family.</text>
</comment>
<dbReference type="InterPro" id="IPR026570">
    <property type="entry name" value="CCDC86"/>
</dbReference>
<evidence type="ECO:0000256" key="8">
    <source>
        <dbReference type="ARBA" id="ARBA00022552"/>
    </source>
</evidence>
<dbReference type="PANTHER" id="PTHR13557">
    <property type="entry name" value="COILED-COIL DOMAIN-CONTAINING PROTEIN 86"/>
    <property type="match status" value="1"/>
</dbReference>
<evidence type="ECO:0000256" key="13">
    <source>
        <dbReference type="ARBA" id="ARBA00093307"/>
    </source>
</evidence>
<keyword evidence="11" id="KW-0175">Coiled coil</keyword>
<dbReference type="GO" id="GO:0005730">
    <property type="term" value="C:nucleolus"/>
    <property type="evidence" value="ECO:0007669"/>
    <property type="project" value="UniProtKB-SubCell"/>
</dbReference>
<dbReference type="Pfam" id="PF03879">
    <property type="entry name" value="Cgr1"/>
    <property type="match status" value="1"/>
</dbReference>
<evidence type="ECO:0000256" key="1">
    <source>
        <dbReference type="ARBA" id="ARBA00004090"/>
    </source>
</evidence>
<evidence type="ECO:0000256" key="12">
    <source>
        <dbReference type="ARBA" id="ARBA00023242"/>
    </source>
</evidence>
<keyword evidence="10" id="KW-0164">Citrullination</keyword>
<sequence>MASDEKVTRMEDILNASPTENTDAPKSSPNVEKRERINIPRGKPKSGRVWKEEKTKFSSIIKTRGIRLSLAKKQKLREDLKRVKELSRAIKAQKQADKEAKKQRRRENLKRAEENRKKSEVVQVIKNTAKIKRMKKKQLRMIEKRDTTNM</sequence>
<evidence type="ECO:0000256" key="2">
    <source>
        <dbReference type="ARBA" id="ARBA00004286"/>
    </source>
</evidence>
<dbReference type="AlphaFoldDB" id="A0AAW2EKI8"/>
<evidence type="ECO:0000256" key="11">
    <source>
        <dbReference type="ARBA" id="ARBA00023054"/>
    </source>
</evidence>
<evidence type="ECO:0000256" key="4">
    <source>
        <dbReference type="ARBA" id="ARBA00007869"/>
    </source>
</evidence>
<feature type="compositionally biased region" description="Basic and acidic residues" evidence="14">
    <location>
        <begin position="1"/>
        <end position="12"/>
    </location>
</feature>
<evidence type="ECO:0000256" key="9">
    <source>
        <dbReference type="ARBA" id="ARBA00022553"/>
    </source>
</evidence>
<keyword evidence="8" id="KW-0698">rRNA processing</keyword>
<evidence type="ECO:0000313" key="16">
    <source>
        <dbReference type="Proteomes" id="UP001430953"/>
    </source>
</evidence>
<keyword evidence="16" id="KW-1185">Reference proteome</keyword>
<feature type="compositionally biased region" description="Basic and acidic residues" evidence="14">
    <location>
        <begin position="91"/>
        <end position="100"/>
    </location>
</feature>
<proteinExistence type="inferred from homology"/>
<evidence type="ECO:0000256" key="3">
    <source>
        <dbReference type="ARBA" id="ARBA00004604"/>
    </source>
</evidence>
<comment type="function">
    <text evidence="13">Required for proper chromosome segregation during mitosis and error-free mitotic progression.</text>
</comment>
<protein>
    <recommendedName>
        <fullName evidence="5">Coiled-coil domain-containing protein 86</fullName>
    </recommendedName>
</protein>